<evidence type="ECO:0000259" key="1">
    <source>
        <dbReference type="PROSITE" id="PS50943"/>
    </source>
</evidence>
<dbReference type="RefSeq" id="WP_079712032.1">
    <property type="nucleotide sequence ID" value="NZ_FUZC01000002.1"/>
</dbReference>
<accession>A0A2N0TUH9</accession>
<dbReference type="InterPro" id="IPR010982">
    <property type="entry name" value="Lambda_DNA-bd_dom_sf"/>
</dbReference>
<comment type="caution">
    <text evidence="2">The sequence shown here is derived from an EMBL/GenBank/DDBJ whole genome shotgun (WGS) entry which is preliminary data.</text>
</comment>
<evidence type="ECO:0000313" key="3">
    <source>
        <dbReference type="Proteomes" id="UP000232673"/>
    </source>
</evidence>
<protein>
    <recommendedName>
        <fullName evidence="1">HTH cro/C1-type domain-containing protein</fullName>
    </recommendedName>
</protein>
<organism evidence="2 3">
    <name type="scientific">Salegentibacter salinarum</name>
    <dbReference type="NCBI Taxonomy" id="447422"/>
    <lineage>
        <taxon>Bacteria</taxon>
        <taxon>Pseudomonadati</taxon>
        <taxon>Bacteroidota</taxon>
        <taxon>Flavobacteriia</taxon>
        <taxon>Flavobacteriales</taxon>
        <taxon>Flavobacteriaceae</taxon>
        <taxon>Salegentibacter</taxon>
    </lineage>
</organism>
<dbReference type="InterPro" id="IPR001387">
    <property type="entry name" value="Cro/C1-type_HTH"/>
</dbReference>
<dbReference type="AlphaFoldDB" id="A0A2N0TUH9"/>
<dbReference type="OrthoDB" id="9781521at2"/>
<sequence>MTEKEKIGKQVLKLRERLPSKEYDKEKISQQELADTNFGLTKHLIGTVERGDANPTLEKMMLLAKALKVRKIQLYEIEIDVNKFIDEINSENN</sequence>
<dbReference type="PROSITE" id="PS50943">
    <property type="entry name" value="HTH_CROC1"/>
    <property type="match status" value="1"/>
</dbReference>
<dbReference type="SUPFAM" id="SSF47413">
    <property type="entry name" value="lambda repressor-like DNA-binding domains"/>
    <property type="match status" value="1"/>
</dbReference>
<dbReference type="CDD" id="cd00093">
    <property type="entry name" value="HTH_XRE"/>
    <property type="match status" value="1"/>
</dbReference>
<dbReference type="Proteomes" id="UP000232673">
    <property type="component" value="Unassembled WGS sequence"/>
</dbReference>
<proteinExistence type="predicted"/>
<dbReference type="EMBL" id="LKTS01000023">
    <property type="protein sequence ID" value="PKD18399.1"/>
    <property type="molecule type" value="Genomic_DNA"/>
</dbReference>
<gene>
    <name evidence="2" type="ORF">APR41_04410</name>
</gene>
<dbReference type="STRING" id="447422.SAMN05660903_00905"/>
<name>A0A2N0TUH9_9FLAO</name>
<dbReference type="GO" id="GO:0003677">
    <property type="term" value="F:DNA binding"/>
    <property type="evidence" value="ECO:0007669"/>
    <property type="project" value="InterPro"/>
</dbReference>
<keyword evidence="3" id="KW-1185">Reference proteome</keyword>
<reference evidence="2 3" key="1">
    <citation type="submission" date="2015-10" db="EMBL/GenBank/DDBJ databases">
        <title>Draft genome sequence of Salegentibacter salinarum KCTC 12975.</title>
        <authorList>
            <person name="Lin W."/>
            <person name="Zheng Q."/>
        </authorList>
    </citation>
    <scope>NUCLEOTIDE SEQUENCE [LARGE SCALE GENOMIC DNA]</scope>
    <source>
        <strain evidence="2 3">KCTC 12975</strain>
    </source>
</reference>
<evidence type="ECO:0000313" key="2">
    <source>
        <dbReference type="EMBL" id="PKD18399.1"/>
    </source>
</evidence>
<feature type="domain" description="HTH cro/C1-type" evidence="1">
    <location>
        <begin position="25"/>
        <end position="74"/>
    </location>
</feature>
<dbReference type="Gene3D" id="1.10.260.40">
    <property type="entry name" value="lambda repressor-like DNA-binding domains"/>
    <property type="match status" value="1"/>
</dbReference>